<proteinExistence type="predicted"/>
<feature type="region of interest" description="Disordered" evidence="1">
    <location>
        <begin position="1"/>
        <end position="94"/>
    </location>
</feature>
<sequence length="94" mass="10068">MPATKRASEETSKPVSKSPLKTANKPVVAEPEQKARPVVSTRKPSKTALSPSEVTPLALLTPSKPARRRRSGAAKPRKLKGATTTWPFPTGSRP</sequence>
<comment type="caution">
    <text evidence="2">The sequence shown here is derived from an EMBL/GenBank/DDBJ whole genome shotgun (WGS) entry which is preliminary data.</text>
</comment>
<feature type="compositionally biased region" description="Polar residues" evidence="1">
    <location>
        <begin position="82"/>
        <end position="94"/>
    </location>
</feature>
<protein>
    <submittedName>
        <fullName evidence="2">Uncharacterized protein</fullName>
    </submittedName>
</protein>
<evidence type="ECO:0000256" key="1">
    <source>
        <dbReference type="SAM" id="MobiDB-lite"/>
    </source>
</evidence>
<reference evidence="2" key="1">
    <citation type="submission" date="2022-07" db="EMBL/GenBank/DDBJ databases">
        <authorList>
            <person name="Xamxidin M."/>
        </authorList>
    </citation>
    <scope>NUCLEOTIDE SEQUENCE</scope>
    <source>
        <strain evidence="2">YS8-69</strain>
    </source>
</reference>
<dbReference type="EMBL" id="JANKHG010000016">
    <property type="protein sequence ID" value="MCR2746152.1"/>
    <property type="molecule type" value="Genomic_DNA"/>
</dbReference>
<accession>A0ABT1XFT9</accession>
<evidence type="ECO:0000313" key="3">
    <source>
        <dbReference type="Proteomes" id="UP001165267"/>
    </source>
</evidence>
<keyword evidence="3" id="KW-1185">Reference proteome</keyword>
<organism evidence="2 3">
    <name type="scientific">Limnobacter parvus</name>
    <dbReference type="NCBI Taxonomy" id="2939690"/>
    <lineage>
        <taxon>Bacteria</taxon>
        <taxon>Pseudomonadati</taxon>
        <taxon>Pseudomonadota</taxon>
        <taxon>Betaproteobacteria</taxon>
        <taxon>Burkholderiales</taxon>
        <taxon>Burkholderiaceae</taxon>
        <taxon>Limnobacter</taxon>
    </lineage>
</organism>
<dbReference type="RefSeq" id="WP_257511396.1">
    <property type="nucleotide sequence ID" value="NZ_JANKHG010000016.1"/>
</dbReference>
<gene>
    <name evidence="2" type="ORF">NSP04_05790</name>
</gene>
<name>A0ABT1XFT9_9BURK</name>
<evidence type="ECO:0000313" key="2">
    <source>
        <dbReference type="EMBL" id="MCR2746152.1"/>
    </source>
</evidence>
<feature type="compositionally biased region" description="Basic and acidic residues" evidence="1">
    <location>
        <begin position="1"/>
        <end position="12"/>
    </location>
</feature>
<dbReference type="Proteomes" id="UP001165267">
    <property type="component" value="Unassembled WGS sequence"/>
</dbReference>
<feature type="compositionally biased region" description="Basic residues" evidence="1">
    <location>
        <begin position="65"/>
        <end position="80"/>
    </location>
</feature>